<keyword evidence="3" id="KW-1185">Reference proteome</keyword>
<name>A0AAJ3IU42_PAEPO</name>
<comment type="caution">
    <text evidence="1">The sequence shown here is derived from an EMBL/GenBank/DDBJ whole genome shotgun (WGS) entry which is preliminary data.</text>
</comment>
<protein>
    <submittedName>
        <fullName evidence="1">Uncharacterized protein</fullName>
    </submittedName>
</protein>
<evidence type="ECO:0000313" key="4">
    <source>
        <dbReference type="Proteomes" id="UP001229409"/>
    </source>
</evidence>
<dbReference type="Proteomes" id="UP001229409">
    <property type="component" value="Unassembled WGS sequence"/>
</dbReference>
<proteinExistence type="predicted"/>
<dbReference type="AlphaFoldDB" id="A0AAJ3IU42"/>
<dbReference type="EMBL" id="JARVWT010000002">
    <property type="protein sequence ID" value="MDH2330956.1"/>
    <property type="molecule type" value="Genomic_DNA"/>
</dbReference>
<reference evidence="1" key="3">
    <citation type="submission" date="2023-04" db="EMBL/GenBank/DDBJ databases">
        <title>Uncovering the Secrets of Slow-Growing Bacteria in Tropical Savanna Soil through Cultivation and Genomic Analysis.</title>
        <authorList>
            <person name="Goncalves O.S."/>
            <person name="Santana M.F."/>
        </authorList>
    </citation>
    <scope>NUCLEOTIDE SEQUENCE</scope>
    <source>
        <strain evidence="1">ANTI</strain>
    </source>
</reference>
<gene>
    <name evidence="2" type="ORF">A7312_18635</name>
    <name evidence="1" type="ORF">QDS18_08745</name>
</gene>
<evidence type="ECO:0000313" key="1">
    <source>
        <dbReference type="EMBL" id="MDH2330956.1"/>
    </source>
</evidence>
<accession>A0AAJ3IU42</accession>
<dbReference type="EMBL" id="LYND01000206">
    <property type="protein sequence ID" value="ODA05653.1"/>
    <property type="molecule type" value="Genomic_DNA"/>
</dbReference>
<evidence type="ECO:0000313" key="2">
    <source>
        <dbReference type="EMBL" id="ODA05653.1"/>
    </source>
</evidence>
<dbReference type="Proteomes" id="UP000094974">
    <property type="component" value="Unassembled WGS sequence"/>
</dbReference>
<sequence>MSKYYARKMIFTTYYSGSRSLKIKEVRLLEAMDERQISVFENVSSDILGVAAKQQVPYGCG</sequence>
<reference evidence="2" key="2">
    <citation type="submission" date="2016-05" db="EMBL/GenBank/DDBJ databases">
        <authorList>
            <person name="Zheng J."/>
            <person name="Timme R."/>
            <person name="Allard M."/>
            <person name="Strain E."/>
            <person name="Luo Y."/>
            <person name="Brown E."/>
        </authorList>
    </citation>
    <scope>NUCLEOTIDE SEQUENCE</scope>
    <source>
        <strain evidence="2">CFSAN034343</strain>
    </source>
</reference>
<evidence type="ECO:0000313" key="3">
    <source>
        <dbReference type="Proteomes" id="UP000094974"/>
    </source>
</evidence>
<organism evidence="1 4">
    <name type="scientific">Paenibacillus polymyxa</name>
    <name type="common">Bacillus polymyxa</name>
    <dbReference type="NCBI Taxonomy" id="1406"/>
    <lineage>
        <taxon>Bacteria</taxon>
        <taxon>Bacillati</taxon>
        <taxon>Bacillota</taxon>
        <taxon>Bacilli</taxon>
        <taxon>Bacillales</taxon>
        <taxon>Paenibacillaceae</taxon>
        <taxon>Paenibacillus</taxon>
    </lineage>
</organism>
<dbReference type="RefSeq" id="WP_068942649.1">
    <property type="nucleotide sequence ID" value="NZ_CP017968.3"/>
</dbReference>
<reference evidence="3" key="1">
    <citation type="submission" date="2016-05" db="EMBL/GenBank/DDBJ databases">
        <title>Whole genome shotgun sequencing of cultured foodborne pathogen.</title>
        <authorList>
            <person name="Zheng J."/>
            <person name="Timme R."/>
            <person name="Allard M."/>
            <person name="Strain E."/>
            <person name="Luo Y."/>
            <person name="Brown E."/>
        </authorList>
    </citation>
    <scope>NUCLEOTIDE SEQUENCE [LARGE SCALE GENOMIC DNA]</scope>
    <source>
        <strain evidence="3">CFSAN034343</strain>
    </source>
</reference>